<evidence type="ECO:0000256" key="1">
    <source>
        <dbReference type="ARBA" id="ARBA00023180"/>
    </source>
</evidence>
<gene>
    <name evidence="3" type="ORF">J4Q44_G00370970</name>
</gene>
<reference evidence="3 4" key="1">
    <citation type="submission" date="2021-04" db="EMBL/GenBank/DDBJ databases">
        <authorList>
            <person name="De Guttry C."/>
            <person name="Zahm M."/>
            <person name="Klopp C."/>
            <person name="Cabau C."/>
            <person name="Louis A."/>
            <person name="Berthelot C."/>
            <person name="Parey E."/>
            <person name="Roest Crollius H."/>
            <person name="Montfort J."/>
            <person name="Robinson-Rechavi M."/>
            <person name="Bucao C."/>
            <person name="Bouchez O."/>
            <person name="Gislard M."/>
            <person name="Lluch J."/>
            <person name="Milhes M."/>
            <person name="Lampietro C."/>
            <person name="Lopez Roques C."/>
            <person name="Donnadieu C."/>
            <person name="Braasch I."/>
            <person name="Desvignes T."/>
            <person name="Postlethwait J."/>
            <person name="Bobe J."/>
            <person name="Wedekind C."/>
            <person name="Guiguen Y."/>
        </authorList>
    </citation>
    <scope>NUCLEOTIDE SEQUENCE [LARGE SCALE GENOMIC DNA]</scope>
    <source>
        <strain evidence="3">Cs_M1</strain>
        <tissue evidence="3">Blood</tissue>
    </source>
</reference>
<keyword evidence="2" id="KW-1133">Transmembrane helix</keyword>
<dbReference type="EMBL" id="JAGTTL010000038">
    <property type="protein sequence ID" value="KAK6292513.1"/>
    <property type="molecule type" value="Genomic_DNA"/>
</dbReference>
<sequence length="191" mass="21881">RPSPRKCKSVRLSESESVQDYLRVALEAYKRAEKVLNTFRTMVKLSFFFLLLSFYTIVNAGSHSLWAFATYISGETPFPECSVVLMQDDIQVGYFDSNIEQFIHKGHNAPDKTEVDVAQDAAYVFGRMFLSMKRQLSILRYRFNSTGNIDVKQRMTGCEMLDNGEPGLILSTDAFNAIFADLIYYNMTHYS</sequence>
<name>A0AAN8KKP3_9TELE</name>
<proteinExistence type="predicted"/>
<dbReference type="InterPro" id="IPR011162">
    <property type="entry name" value="MHC_I/II-like_Ag-recog"/>
</dbReference>
<evidence type="ECO:0000256" key="2">
    <source>
        <dbReference type="SAM" id="Phobius"/>
    </source>
</evidence>
<accession>A0AAN8KKP3</accession>
<organism evidence="3 4">
    <name type="scientific">Coregonus suidteri</name>
    <dbReference type="NCBI Taxonomy" id="861788"/>
    <lineage>
        <taxon>Eukaryota</taxon>
        <taxon>Metazoa</taxon>
        <taxon>Chordata</taxon>
        <taxon>Craniata</taxon>
        <taxon>Vertebrata</taxon>
        <taxon>Euteleostomi</taxon>
        <taxon>Actinopterygii</taxon>
        <taxon>Neopterygii</taxon>
        <taxon>Teleostei</taxon>
        <taxon>Protacanthopterygii</taxon>
        <taxon>Salmoniformes</taxon>
        <taxon>Salmonidae</taxon>
        <taxon>Coregoninae</taxon>
        <taxon>Coregonus</taxon>
    </lineage>
</organism>
<keyword evidence="1" id="KW-0325">Glycoprotein</keyword>
<evidence type="ECO:0000313" key="3">
    <source>
        <dbReference type="EMBL" id="KAK6292513.1"/>
    </source>
</evidence>
<dbReference type="AlphaFoldDB" id="A0AAN8KKP3"/>
<dbReference type="SUPFAM" id="SSF54452">
    <property type="entry name" value="MHC antigen-recognition domain"/>
    <property type="match status" value="1"/>
</dbReference>
<evidence type="ECO:0000313" key="4">
    <source>
        <dbReference type="Proteomes" id="UP001356427"/>
    </source>
</evidence>
<feature type="transmembrane region" description="Helical" evidence="2">
    <location>
        <begin position="47"/>
        <end position="69"/>
    </location>
</feature>
<feature type="non-terminal residue" evidence="3">
    <location>
        <position position="1"/>
    </location>
</feature>
<dbReference type="Gene3D" id="3.30.500.10">
    <property type="entry name" value="MHC class I-like antigen recognition-like"/>
    <property type="match status" value="1"/>
</dbReference>
<keyword evidence="2" id="KW-0812">Transmembrane</keyword>
<keyword evidence="4" id="KW-1185">Reference proteome</keyword>
<keyword evidence="2" id="KW-0472">Membrane</keyword>
<dbReference type="InterPro" id="IPR037055">
    <property type="entry name" value="MHC_I-like_Ag-recog_sf"/>
</dbReference>
<protein>
    <submittedName>
        <fullName evidence="3">Uncharacterized protein</fullName>
    </submittedName>
</protein>
<comment type="caution">
    <text evidence="3">The sequence shown here is derived from an EMBL/GenBank/DDBJ whole genome shotgun (WGS) entry which is preliminary data.</text>
</comment>
<dbReference type="Proteomes" id="UP001356427">
    <property type="component" value="Unassembled WGS sequence"/>
</dbReference>